<keyword evidence="4 6" id="KW-1133">Transmembrane helix</keyword>
<evidence type="ECO:0000259" key="7">
    <source>
        <dbReference type="Pfam" id="PF00892"/>
    </source>
</evidence>
<dbReference type="AlphaFoldDB" id="A0A843W836"/>
<feature type="transmembrane region" description="Helical" evidence="6">
    <location>
        <begin position="39"/>
        <end position="59"/>
    </location>
</feature>
<evidence type="ECO:0000256" key="1">
    <source>
        <dbReference type="ARBA" id="ARBA00004141"/>
    </source>
</evidence>
<keyword evidence="3 6" id="KW-0812">Transmembrane</keyword>
<evidence type="ECO:0000256" key="6">
    <source>
        <dbReference type="RuleBase" id="RU363077"/>
    </source>
</evidence>
<dbReference type="EMBL" id="NMUH01002614">
    <property type="protein sequence ID" value="MQM01075.1"/>
    <property type="molecule type" value="Genomic_DNA"/>
</dbReference>
<comment type="subcellular location">
    <subcellularLocation>
        <location evidence="1 6">Membrane</location>
        <topology evidence="1 6">Multi-pass membrane protein</topology>
    </subcellularLocation>
</comment>
<evidence type="ECO:0000313" key="8">
    <source>
        <dbReference type="EMBL" id="MQM01075.1"/>
    </source>
</evidence>
<feature type="transmembrane region" description="Helical" evidence="6">
    <location>
        <begin position="320"/>
        <end position="340"/>
    </location>
</feature>
<feature type="transmembrane region" description="Helical" evidence="6">
    <location>
        <begin position="108"/>
        <end position="130"/>
    </location>
</feature>
<evidence type="ECO:0000256" key="4">
    <source>
        <dbReference type="ARBA" id="ARBA00022989"/>
    </source>
</evidence>
<protein>
    <recommendedName>
        <fullName evidence="6">WAT1-related protein</fullName>
    </recommendedName>
</protein>
<comment type="similarity">
    <text evidence="2 6">Belongs to the drug/metabolite transporter (DMT) superfamily. Plant drug/metabolite exporter (P-DME) (TC 2.A.7.4) family.</text>
</comment>
<feature type="transmembrane region" description="Helical" evidence="6">
    <location>
        <begin position="71"/>
        <end position="96"/>
    </location>
</feature>
<accession>A0A843W836</accession>
<evidence type="ECO:0000256" key="3">
    <source>
        <dbReference type="ARBA" id="ARBA00022692"/>
    </source>
</evidence>
<dbReference type="OrthoDB" id="1728340at2759"/>
<feature type="transmembrane region" description="Helical" evidence="6">
    <location>
        <begin position="263"/>
        <end position="287"/>
    </location>
</feature>
<feature type="domain" description="EamA" evidence="7">
    <location>
        <begin position="201"/>
        <end position="338"/>
    </location>
</feature>
<gene>
    <name evidence="8" type="ORF">Taro_033822</name>
</gene>
<evidence type="ECO:0000313" key="9">
    <source>
        <dbReference type="Proteomes" id="UP000652761"/>
    </source>
</evidence>
<keyword evidence="9" id="KW-1185">Reference proteome</keyword>
<dbReference type="Proteomes" id="UP000652761">
    <property type="component" value="Unassembled WGS sequence"/>
</dbReference>
<dbReference type="InterPro" id="IPR037185">
    <property type="entry name" value="EmrE-like"/>
</dbReference>
<dbReference type="GO" id="GO:0016020">
    <property type="term" value="C:membrane"/>
    <property type="evidence" value="ECO:0007669"/>
    <property type="project" value="UniProtKB-SubCell"/>
</dbReference>
<feature type="transmembrane region" description="Helical" evidence="6">
    <location>
        <begin position="12"/>
        <end position="33"/>
    </location>
</feature>
<dbReference type="Pfam" id="PF00892">
    <property type="entry name" value="EamA"/>
    <property type="match status" value="2"/>
</dbReference>
<feature type="transmembrane region" description="Helical" evidence="6">
    <location>
        <begin position="230"/>
        <end position="251"/>
    </location>
</feature>
<feature type="domain" description="EamA" evidence="7">
    <location>
        <begin position="12"/>
        <end position="122"/>
    </location>
</feature>
<dbReference type="InterPro" id="IPR030184">
    <property type="entry name" value="WAT1-related"/>
</dbReference>
<keyword evidence="5 6" id="KW-0472">Membrane</keyword>
<feature type="transmembrane region" description="Helical" evidence="6">
    <location>
        <begin position="294"/>
        <end position="314"/>
    </location>
</feature>
<comment type="caution">
    <text evidence="8">The sequence shown here is derived from an EMBL/GenBank/DDBJ whole genome shotgun (WGS) entry which is preliminary data.</text>
</comment>
<dbReference type="InterPro" id="IPR000620">
    <property type="entry name" value="EamA_dom"/>
</dbReference>
<proteinExistence type="inferred from homology"/>
<dbReference type="GO" id="GO:0022857">
    <property type="term" value="F:transmembrane transporter activity"/>
    <property type="evidence" value="ECO:0007669"/>
    <property type="project" value="InterPro"/>
</dbReference>
<evidence type="ECO:0000256" key="2">
    <source>
        <dbReference type="ARBA" id="ARBA00007635"/>
    </source>
</evidence>
<name>A0A843W836_COLES</name>
<evidence type="ECO:0000256" key="5">
    <source>
        <dbReference type="ARBA" id="ARBA00023136"/>
    </source>
</evidence>
<feature type="transmembrane region" description="Helical" evidence="6">
    <location>
        <begin position="151"/>
        <end position="171"/>
    </location>
</feature>
<feature type="transmembrane region" description="Helical" evidence="6">
    <location>
        <begin position="198"/>
        <end position="218"/>
    </location>
</feature>
<sequence length="377" mass="40721">MGSRRFEDFKPALAMVGLQIIYAALALMGKAALSEGLNPVVLVVYRQGVATLALAPMAYYTRRRSGSQVVLGIKSFCLLFVAALLGITMSQTLYFLGLEYGSASLVSAMINLIPAVTFLMAAPLGCVLLNKQINFSFMSSRMEKLSLSSRGIAKIGGTVLCVGGAITISLLKGPKLLGRVLLHTSDPSHSFQSASRNWLLSCLLLLGCSCCWSMFLILQVPLSKFSSDPITLSTWMCFLALLQSAILAFFIERDSNAWKLEGSLEIIYCIYSGILGTGVAICLQAWCISKRGPLFSATFYPLCTVITTILGVIILHEVLYAGSLAGGIAVVGGLYIVLWGKAEDYVHTKKSEELQGPVLLENHAPETDVEEPLLVER</sequence>
<dbReference type="SUPFAM" id="SSF103481">
    <property type="entry name" value="Multidrug resistance efflux transporter EmrE"/>
    <property type="match status" value="2"/>
</dbReference>
<reference evidence="8" key="1">
    <citation type="submission" date="2017-07" db="EMBL/GenBank/DDBJ databases">
        <title>Taro Niue Genome Assembly and Annotation.</title>
        <authorList>
            <person name="Atibalentja N."/>
            <person name="Keating K."/>
            <person name="Fields C.J."/>
        </authorList>
    </citation>
    <scope>NUCLEOTIDE SEQUENCE</scope>
    <source>
        <strain evidence="8">Niue_2</strain>
        <tissue evidence="8">Leaf</tissue>
    </source>
</reference>
<organism evidence="8 9">
    <name type="scientific">Colocasia esculenta</name>
    <name type="common">Wild taro</name>
    <name type="synonym">Arum esculentum</name>
    <dbReference type="NCBI Taxonomy" id="4460"/>
    <lineage>
        <taxon>Eukaryota</taxon>
        <taxon>Viridiplantae</taxon>
        <taxon>Streptophyta</taxon>
        <taxon>Embryophyta</taxon>
        <taxon>Tracheophyta</taxon>
        <taxon>Spermatophyta</taxon>
        <taxon>Magnoliopsida</taxon>
        <taxon>Liliopsida</taxon>
        <taxon>Araceae</taxon>
        <taxon>Aroideae</taxon>
        <taxon>Colocasieae</taxon>
        <taxon>Colocasia</taxon>
    </lineage>
</organism>
<dbReference type="PANTHER" id="PTHR31218">
    <property type="entry name" value="WAT1-RELATED PROTEIN"/>
    <property type="match status" value="1"/>
</dbReference>